<gene>
    <name evidence="2" type="ORF">GCM10009606_25300</name>
</gene>
<evidence type="ECO:0000256" key="1">
    <source>
        <dbReference type="SAM" id="MobiDB-lite"/>
    </source>
</evidence>
<feature type="region of interest" description="Disordered" evidence="1">
    <location>
        <begin position="28"/>
        <end position="51"/>
    </location>
</feature>
<accession>A0ABN1UGQ3</accession>
<keyword evidence="3" id="KW-1185">Reference proteome</keyword>
<protein>
    <recommendedName>
        <fullName evidence="4">DUF2613 family protein</fullName>
    </recommendedName>
</protein>
<dbReference type="EMBL" id="BAAAJE010000011">
    <property type="protein sequence ID" value="GAA1145045.1"/>
    <property type="molecule type" value="Genomic_DNA"/>
</dbReference>
<dbReference type="RefSeq" id="WP_343907913.1">
    <property type="nucleotide sequence ID" value="NZ_BAAAJE010000011.1"/>
</dbReference>
<proteinExistence type="predicted"/>
<organism evidence="2 3">
    <name type="scientific">Nocardioides aquiterrae</name>
    <dbReference type="NCBI Taxonomy" id="203799"/>
    <lineage>
        <taxon>Bacteria</taxon>
        <taxon>Bacillati</taxon>
        <taxon>Actinomycetota</taxon>
        <taxon>Actinomycetes</taxon>
        <taxon>Propionibacteriales</taxon>
        <taxon>Nocardioidaceae</taxon>
        <taxon>Nocardioides</taxon>
    </lineage>
</organism>
<evidence type="ECO:0008006" key="4">
    <source>
        <dbReference type="Google" id="ProtNLM"/>
    </source>
</evidence>
<reference evidence="2 3" key="1">
    <citation type="journal article" date="2019" name="Int. J. Syst. Evol. Microbiol.">
        <title>The Global Catalogue of Microorganisms (GCM) 10K type strain sequencing project: providing services to taxonomists for standard genome sequencing and annotation.</title>
        <authorList>
            <consortium name="The Broad Institute Genomics Platform"/>
            <consortium name="The Broad Institute Genome Sequencing Center for Infectious Disease"/>
            <person name="Wu L."/>
            <person name="Ma J."/>
        </authorList>
    </citation>
    <scope>NUCLEOTIDE SEQUENCE [LARGE SCALE GENOMIC DNA]</scope>
    <source>
        <strain evidence="2 3">JCM 11813</strain>
    </source>
</reference>
<sequence length="51" mass="5050">MQAFLITFASVVVGGALAGATVVGLVNSQTAPPEKSPANVSNPSLTYGSTQ</sequence>
<feature type="compositionally biased region" description="Polar residues" evidence="1">
    <location>
        <begin position="38"/>
        <end position="51"/>
    </location>
</feature>
<name>A0ABN1UGQ3_9ACTN</name>
<dbReference type="Proteomes" id="UP001499979">
    <property type="component" value="Unassembled WGS sequence"/>
</dbReference>
<evidence type="ECO:0000313" key="2">
    <source>
        <dbReference type="EMBL" id="GAA1145045.1"/>
    </source>
</evidence>
<evidence type="ECO:0000313" key="3">
    <source>
        <dbReference type="Proteomes" id="UP001499979"/>
    </source>
</evidence>
<comment type="caution">
    <text evidence="2">The sequence shown here is derived from an EMBL/GenBank/DDBJ whole genome shotgun (WGS) entry which is preliminary data.</text>
</comment>